<evidence type="ECO:0000313" key="1">
    <source>
        <dbReference type="EMBL" id="HHJ81280.1"/>
    </source>
</evidence>
<proteinExistence type="predicted"/>
<dbReference type="Proteomes" id="UP000885832">
    <property type="component" value="Unassembled WGS sequence"/>
</dbReference>
<name>A0A832J432_9GAMM</name>
<accession>A0A832J432</accession>
<reference evidence="1" key="1">
    <citation type="journal article" date="2020" name="mSystems">
        <title>Genome- and Community-Level Interaction Insights into Carbon Utilization and Element Cycling Functions of Hydrothermarchaeota in Hydrothermal Sediment.</title>
        <authorList>
            <person name="Zhou Z."/>
            <person name="Liu Y."/>
            <person name="Xu W."/>
            <person name="Pan J."/>
            <person name="Luo Z.H."/>
            <person name="Li M."/>
        </authorList>
    </citation>
    <scope>NUCLEOTIDE SEQUENCE [LARGE SCALE GENOMIC DNA]</scope>
    <source>
        <strain evidence="1">HyVt-505</strain>
    </source>
</reference>
<dbReference type="AlphaFoldDB" id="A0A832J432"/>
<dbReference type="Gene3D" id="3.50.50.60">
    <property type="entry name" value="FAD/NAD(P)-binding domain"/>
    <property type="match status" value="1"/>
</dbReference>
<protein>
    <recommendedName>
        <fullName evidence="2">FAD-binding domain-containing protein</fullName>
    </recommendedName>
</protein>
<dbReference type="InterPro" id="IPR036188">
    <property type="entry name" value="FAD/NAD-bd_sf"/>
</dbReference>
<organism evidence="1">
    <name type="scientific">Candidatus Tenderia electrophaga</name>
    <dbReference type="NCBI Taxonomy" id="1748243"/>
    <lineage>
        <taxon>Bacteria</taxon>
        <taxon>Pseudomonadati</taxon>
        <taxon>Pseudomonadota</taxon>
        <taxon>Gammaproteobacteria</taxon>
        <taxon>Candidatus Tenderiales</taxon>
        <taxon>Candidatus Tenderiaceae</taxon>
        <taxon>Candidatus Tenderia</taxon>
    </lineage>
</organism>
<evidence type="ECO:0008006" key="2">
    <source>
        <dbReference type="Google" id="ProtNLM"/>
    </source>
</evidence>
<dbReference type="PANTHER" id="PTHR42685:SF18">
    <property type="entry name" value="DIGERANYLGERANYLGLYCEROPHOSPHOLIPID REDUCTASE"/>
    <property type="match status" value="1"/>
</dbReference>
<comment type="caution">
    <text evidence="1">The sequence shown here is derived from an EMBL/GenBank/DDBJ whole genome shotgun (WGS) entry which is preliminary data.</text>
</comment>
<dbReference type="InterPro" id="IPR050407">
    <property type="entry name" value="Geranylgeranyl_reductase"/>
</dbReference>
<dbReference type="EMBL" id="DRNF01000414">
    <property type="protein sequence ID" value="HHJ81280.1"/>
    <property type="molecule type" value="Genomic_DNA"/>
</dbReference>
<dbReference type="SUPFAM" id="SSF51905">
    <property type="entry name" value="FAD/NAD(P)-binding domain"/>
    <property type="match status" value="1"/>
</dbReference>
<dbReference type="PANTHER" id="PTHR42685">
    <property type="entry name" value="GERANYLGERANYL DIPHOSPHATE REDUCTASE"/>
    <property type="match status" value="1"/>
</dbReference>
<sequence>MTVAKNTDAIEIAGAGPAGLAAAITLVRAGRQVVVHETQKEVGHRFGGDFQGLDNWTSKEDVLTTLQGLGLSTHFTAMPCCDGTVFNAAGKAYEIKSDEPLFYLIERGPGPGSLDSALLDQARSMGVEVRFNSRLRHMAGDGILAAGPRAADAIAVGYHFDTDMEDGYWAICDNQLAPQGYAYLLVMNGKGTLKSCMFSGFKQEKLYVQRTVDRFQQLVGLKMENPQPHGGSGNFRIPQSAYSGLHPLVGEQAGFQDTLWGFGMRLAISSGVLAAQSLLTGENYDKLWQQQLKPQMETSVINRALYSLVGDYGGYDWFLRRLVASPGLRASLWRQYHPSLFKRLLGPWARQRYESRRKDITCDHIDCHCIWCRGACCAHD</sequence>
<gene>
    <name evidence="1" type="ORF">ENJ65_06565</name>
</gene>
<dbReference type="Gene3D" id="3.40.50.720">
    <property type="entry name" value="NAD(P)-binding Rossmann-like Domain"/>
    <property type="match status" value="1"/>
</dbReference>